<dbReference type="InterPro" id="IPR019402">
    <property type="entry name" value="CWH43_N"/>
</dbReference>
<dbReference type="AlphaFoldDB" id="A0A9P0AAD1"/>
<evidence type="ECO:0000259" key="3">
    <source>
        <dbReference type="Pfam" id="PF10277"/>
    </source>
</evidence>
<dbReference type="OrthoDB" id="68581at2759"/>
<protein>
    <recommendedName>
        <fullName evidence="3">CWH43-like N-terminal domain-containing protein</fullName>
    </recommendedName>
</protein>
<feature type="transmembrane region" description="Helical" evidence="2">
    <location>
        <begin position="194"/>
        <end position="212"/>
    </location>
</feature>
<feature type="transmembrane region" description="Helical" evidence="2">
    <location>
        <begin position="154"/>
        <end position="173"/>
    </location>
</feature>
<evidence type="ECO:0000313" key="4">
    <source>
        <dbReference type="EMBL" id="CAH0387182.1"/>
    </source>
</evidence>
<dbReference type="GO" id="GO:0005789">
    <property type="term" value="C:endoplasmic reticulum membrane"/>
    <property type="evidence" value="ECO:0007669"/>
    <property type="project" value="TreeGrafter"/>
</dbReference>
<organism evidence="4 5">
    <name type="scientific">Bemisia tabaci</name>
    <name type="common">Sweetpotato whitefly</name>
    <name type="synonym">Aleurodes tabaci</name>
    <dbReference type="NCBI Taxonomy" id="7038"/>
    <lineage>
        <taxon>Eukaryota</taxon>
        <taxon>Metazoa</taxon>
        <taxon>Ecdysozoa</taxon>
        <taxon>Arthropoda</taxon>
        <taxon>Hexapoda</taxon>
        <taxon>Insecta</taxon>
        <taxon>Pterygota</taxon>
        <taxon>Neoptera</taxon>
        <taxon>Paraneoptera</taxon>
        <taxon>Hemiptera</taxon>
        <taxon>Sternorrhyncha</taxon>
        <taxon>Aleyrodoidea</taxon>
        <taxon>Aleyrodidae</taxon>
        <taxon>Aleyrodinae</taxon>
        <taxon>Bemisia</taxon>
    </lineage>
</organism>
<dbReference type="PANTHER" id="PTHR12892:SF17">
    <property type="entry name" value="POST-GPI ATTACHMENT TO PROTEINS FACTOR 2-LIKE"/>
    <property type="match status" value="1"/>
</dbReference>
<evidence type="ECO:0000256" key="2">
    <source>
        <dbReference type="SAM" id="Phobius"/>
    </source>
</evidence>
<dbReference type="GO" id="GO:0006506">
    <property type="term" value="P:GPI anchor biosynthetic process"/>
    <property type="evidence" value="ECO:0007669"/>
    <property type="project" value="TreeGrafter"/>
</dbReference>
<feature type="region of interest" description="Disordered" evidence="1">
    <location>
        <begin position="260"/>
        <end position="285"/>
    </location>
</feature>
<accession>A0A9P0AAD1</accession>
<name>A0A9P0AAD1_BEMTA</name>
<reference evidence="4" key="1">
    <citation type="submission" date="2021-12" db="EMBL/GenBank/DDBJ databases">
        <authorList>
            <person name="King R."/>
        </authorList>
    </citation>
    <scope>NUCLEOTIDE SEQUENCE</scope>
</reference>
<keyword evidence="2" id="KW-0472">Membrane</keyword>
<dbReference type="KEGG" id="btab:109037596"/>
<dbReference type="Pfam" id="PF10277">
    <property type="entry name" value="Frag1"/>
    <property type="match status" value="1"/>
</dbReference>
<feature type="compositionally biased region" description="Low complexity" evidence="1">
    <location>
        <begin position="265"/>
        <end position="275"/>
    </location>
</feature>
<sequence length="285" mass="32889">MDTIDLTEKFLRVADSLNVFYSLSISKLAIFTVACPLIALFTCFITAVIYQFDDVHETHCRVFNIVPSISAVTGVSPQRYLWRASIALHLAPRLLLASLYYTYYGERLTDVEASRDMGQILRTVCYWLNVVEIFSLAGVTYISNIDNYPIHEKLFITFMTTSLTYMLFTLKLFRITHPEMNQVNQKSYRWKRTFFTLSIICTVGLVIFFMQHRLLCHNLAFSWFAACEYVVAASNMAFHFTCIYEFPDEYLFVTSTPSKTKKTIKNSTDTPSSPTKTKKTNKKLV</sequence>
<dbReference type="GO" id="GO:0000139">
    <property type="term" value="C:Golgi membrane"/>
    <property type="evidence" value="ECO:0007669"/>
    <property type="project" value="InterPro"/>
</dbReference>
<dbReference type="EMBL" id="OU963864">
    <property type="protein sequence ID" value="CAH0387182.1"/>
    <property type="molecule type" value="Genomic_DNA"/>
</dbReference>
<keyword evidence="5" id="KW-1185">Reference proteome</keyword>
<feature type="transmembrane region" description="Helical" evidence="2">
    <location>
        <begin position="124"/>
        <end position="142"/>
    </location>
</feature>
<keyword evidence="2" id="KW-0812">Transmembrane</keyword>
<evidence type="ECO:0000313" key="5">
    <source>
        <dbReference type="Proteomes" id="UP001152759"/>
    </source>
</evidence>
<dbReference type="InterPro" id="IPR039545">
    <property type="entry name" value="PGAP2"/>
</dbReference>
<dbReference type="PANTHER" id="PTHR12892">
    <property type="entry name" value="FGF RECEPTOR ACTIVATING PROTEIN 1"/>
    <property type="match status" value="1"/>
</dbReference>
<evidence type="ECO:0000256" key="1">
    <source>
        <dbReference type="SAM" id="MobiDB-lite"/>
    </source>
</evidence>
<feature type="compositionally biased region" description="Basic residues" evidence="1">
    <location>
        <begin position="276"/>
        <end position="285"/>
    </location>
</feature>
<feature type="transmembrane region" description="Helical" evidence="2">
    <location>
        <begin position="28"/>
        <end position="52"/>
    </location>
</feature>
<keyword evidence="2" id="KW-1133">Transmembrane helix</keyword>
<proteinExistence type="predicted"/>
<feature type="domain" description="CWH43-like N-terminal" evidence="3">
    <location>
        <begin position="28"/>
        <end position="248"/>
    </location>
</feature>
<dbReference type="Proteomes" id="UP001152759">
    <property type="component" value="Chromosome 3"/>
</dbReference>
<gene>
    <name evidence="4" type="ORF">BEMITA_LOCUS6228</name>
</gene>